<keyword evidence="7 10" id="KW-1208">Phospholipid metabolism</keyword>
<gene>
    <name evidence="10 11" type="primary">plsX</name>
    <name evidence="11" type="ORF">PQ472_05480</name>
</gene>
<evidence type="ECO:0000256" key="5">
    <source>
        <dbReference type="ARBA" id="ARBA00023098"/>
    </source>
</evidence>
<sequence>MKIAVDAMGGDNAPKVIVEGVERARDERKDLEFILYGDEQQVRPLLKSDERITLVHTTEQIEGDEHPVKAIRSKKQASMVLAAQAVKNGEADAIFSAGSTGALLAAGLFIVGRIRGVDRPGLMPTMPSMGDNPAFVMLDVGANADNRARQLQQYAIMGNLYAKDILGYANPRIGLLNNGTEATKGDELHQEAHKLLAGTEGINFIGNVESSGMLGGAADVIVTDGFTGNAALKATEGASRTILHELKHTILNSGIKGKLGGLLLRDGIKQVVAKFDASRYGGAVLLGLKSPVIKAHGAADSRAVYYTILQIAKLIDNGTVNKFVDYFSTHDMAAEQGKTDEN</sequence>
<keyword evidence="11" id="KW-0012">Acyltransferase</keyword>
<comment type="function">
    <text evidence="10">Catalyzes the reversible formation of acyl-phosphate (acyl-PO(4)) from acyl-[acyl-carrier-protein] (acyl-ACP). This enzyme utilizes acyl-ACP as fatty acyl donor, but not acyl-CoA.</text>
</comment>
<dbReference type="Pfam" id="PF02504">
    <property type="entry name" value="FA_synthesis"/>
    <property type="match status" value="1"/>
</dbReference>
<dbReference type="PANTHER" id="PTHR30100:SF1">
    <property type="entry name" value="PHOSPHATE ACYLTRANSFERASE"/>
    <property type="match status" value="1"/>
</dbReference>
<dbReference type="InterPro" id="IPR003664">
    <property type="entry name" value="FA_synthesis"/>
</dbReference>
<evidence type="ECO:0000313" key="12">
    <source>
        <dbReference type="Proteomes" id="UP001220377"/>
    </source>
</evidence>
<reference evidence="11 12" key="1">
    <citation type="submission" date="2023-02" db="EMBL/GenBank/DDBJ databases">
        <title>Genome sequence of Lacticaseibacillus sp. KACC 23028.</title>
        <authorList>
            <person name="Kim S."/>
            <person name="Heo J."/>
            <person name="Kwon S.-W."/>
        </authorList>
    </citation>
    <scope>NUCLEOTIDE SEQUENCE [LARGE SCALE GENOMIC DNA]</scope>
    <source>
        <strain evidence="11 12">KACC 23028</strain>
    </source>
</reference>
<dbReference type="NCBIfam" id="TIGR00182">
    <property type="entry name" value="plsX"/>
    <property type="match status" value="1"/>
</dbReference>
<keyword evidence="2 10" id="KW-0963">Cytoplasm</keyword>
<dbReference type="EMBL" id="CP117884">
    <property type="protein sequence ID" value="WDF83689.1"/>
    <property type="molecule type" value="Genomic_DNA"/>
</dbReference>
<dbReference type="SUPFAM" id="SSF53659">
    <property type="entry name" value="Isocitrate/Isopropylmalate dehydrogenase-like"/>
    <property type="match status" value="1"/>
</dbReference>
<organism evidence="11 12">
    <name type="scientific">Lacticaseibacillus pabuli</name>
    <dbReference type="NCBI Taxonomy" id="3025672"/>
    <lineage>
        <taxon>Bacteria</taxon>
        <taxon>Bacillati</taxon>
        <taxon>Bacillota</taxon>
        <taxon>Bacilli</taxon>
        <taxon>Lactobacillales</taxon>
        <taxon>Lactobacillaceae</taxon>
        <taxon>Lacticaseibacillus</taxon>
    </lineage>
</organism>
<comment type="subunit">
    <text evidence="9 10">Homodimer. Probably interacts with PlsY.</text>
</comment>
<accession>A0ABY7WV74</accession>
<name>A0ABY7WV74_9LACO</name>
<evidence type="ECO:0000256" key="2">
    <source>
        <dbReference type="ARBA" id="ARBA00022490"/>
    </source>
</evidence>
<protein>
    <recommendedName>
        <fullName evidence="8 10">Phosphate acyltransferase</fullName>
        <ecNumber evidence="8 10">2.3.1.274</ecNumber>
    </recommendedName>
    <alternativeName>
        <fullName evidence="10">Acyl-ACP phosphotransacylase</fullName>
    </alternativeName>
    <alternativeName>
        <fullName evidence="10">Acyl-[acyl-carrier-protein]--phosphate acyltransferase</fullName>
    </alternativeName>
    <alternativeName>
        <fullName evidence="10">Phosphate-acyl-ACP acyltransferase</fullName>
    </alternativeName>
</protein>
<proteinExistence type="inferred from homology"/>
<evidence type="ECO:0000256" key="3">
    <source>
        <dbReference type="ARBA" id="ARBA00022516"/>
    </source>
</evidence>
<dbReference type="PIRSF" id="PIRSF002465">
    <property type="entry name" value="Phsphlp_syn_PlsX"/>
    <property type="match status" value="1"/>
</dbReference>
<dbReference type="InterPro" id="IPR012281">
    <property type="entry name" value="Phospholipid_synth_PlsX-like"/>
</dbReference>
<comment type="pathway">
    <text evidence="10">Lipid metabolism; phospholipid metabolism.</text>
</comment>
<comment type="catalytic activity">
    <reaction evidence="1 10">
        <text>a fatty acyl-[ACP] + phosphate = an acyl phosphate + holo-[ACP]</text>
        <dbReference type="Rhea" id="RHEA:42292"/>
        <dbReference type="Rhea" id="RHEA-COMP:9685"/>
        <dbReference type="Rhea" id="RHEA-COMP:14125"/>
        <dbReference type="ChEBI" id="CHEBI:43474"/>
        <dbReference type="ChEBI" id="CHEBI:59918"/>
        <dbReference type="ChEBI" id="CHEBI:64479"/>
        <dbReference type="ChEBI" id="CHEBI:138651"/>
        <dbReference type="EC" id="2.3.1.274"/>
    </reaction>
</comment>
<evidence type="ECO:0000256" key="6">
    <source>
        <dbReference type="ARBA" id="ARBA00023209"/>
    </source>
</evidence>
<evidence type="ECO:0000256" key="10">
    <source>
        <dbReference type="HAMAP-Rule" id="MF_00019"/>
    </source>
</evidence>
<dbReference type="EC" id="2.3.1.274" evidence="8 10"/>
<dbReference type="HAMAP" id="MF_00019">
    <property type="entry name" value="PlsX"/>
    <property type="match status" value="1"/>
</dbReference>
<evidence type="ECO:0000256" key="4">
    <source>
        <dbReference type="ARBA" id="ARBA00022679"/>
    </source>
</evidence>
<keyword evidence="12" id="KW-1185">Reference proteome</keyword>
<dbReference type="Gene3D" id="3.40.718.10">
    <property type="entry name" value="Isopropylmalate Dehydrogenase"/>
    <property type="match status" value="1"/>
</dbReference>
<evidence type="ECO:0000256" key="7">
    <source>
        <dbReference type="ARBA" id="ARBA00023264"/>
    </source>
</evidence>
<evidence type="ECO:0000256" key="1">
    <source>
        <dbReference type="ARBA" id="ARBA00001232"/>
    </source>
</evidence>
<dbReference type="RefSeq" id="WP_274262017.1">
    <property type="nucleotide sequence ID" value="NZ_CP117884.1"/>
</dbReference>
<dbReference type="Proteomes" id="UP001220377">
    <property type="component" value="Chromosome"/>
</dbReference>
<keyword evidence="3 10" id="KW-0444">Lipid biosynthesis</keyword>
<evidence type="ECO:0000313" key="11">
    <source>
        <dbReference type="EMBL" id="WDF83689.1"/>
    </source>
</evidence>
<comment type="similarity">
    <text evidence="10">Belongs to the PlsX family.</text>
</comment>
<dbReference type="GO" id="GO:0043811">
    <property type="term" value="F:phosphate:acyl-[acyl carrier protein] acyltransferase activity"/>
    <property type="evidence" value="ECO:0007669"/>
    <property type="project" value="UniProtKB-EC"/>
</dbReference>
<evidence type="ECO:0000256" key="9">
    <source>
        <dbReference type="ARBA" id="ARBA00046608"/>
    </source>
</evidence>
<keyword evidence="4 10" id="KW-0808">Transferase</keyword>
<keyword evidence="6 10" id="KW-0594">Phospholipid biosynthesis</keyword>
<dbReference type="PANTHER" id="PTHR30100">
    <property type="entry name" value="FATTY ACID/PHOSPHOLIPID SYNTHESIS PROTEIN PLSX"/>
    <property type="match status" value="1"/>
</dbReference>
<comment type="subcellular location">
    <subcellularLocation>
        <location evidence="10">Cytoplasm</location>
    </subcellularLocation>
    <text evidence="10">Associated with the membrane possibly through PlsY.</text>
</comment>
<keyword evidence="5 10" id="KW-0443">Lipid metabolism</keyword>
<evidence type="ECO:0000256" key="8">
    <source>
        <dbReference type="ARBA" id="ARBA00024069"/>
    </source>
</evidence>